<dbReference type="EMBL" id="JBJQND010000008">
    <property type="protein sequence ID" value="KAL3867622.1"/>
    <property type="molecule type" value="Genomic_DNA"/>
</dbReference>
<evidence type="ECO:0000256" key="1">
    <source>
        <dbReference type="ARBA" id="ARBA00005964"/>
    </source>
</evidence>
<dbReference type="Pfam" id="PF00135">
    <property type="entry name" value="COesterase"/>
    <property type="match status" value="1"/>
</dbReference>
<dbReference type="InterPro" id="IPR019826">
    <property type="entry name" value="Carboxylesterase_B_AS"/>
</dbReference>
<keyword evidence="7" id="KW-1185">Reference proteome</keyword>
<feature type="signal peptide" evidence="4">
    <location>
        <begin position="1"/>
        <end position="17"/>
    </location>
</feature>
<proteinExistence type="inferred from homology"/>
<evidence type="ECO:0000313" key="6">
    <source>
        <dbReference type="EMBL" id="KAL3867622.1"/>
    </source>
</evidence>
<dbReference type="Proteomes" id="UP001634394">
    <property type="component" value="Unassembled WGS sequence"/>
</dbReference>
<comment type="caution">
    <text evidence="6">The sequence shown here is derived from an EMBL/GenBank/DDBJ whole genome shotgun (WGS) entry which is preliminary data.</text>
</comment>
<evidence type="ECO:0000313" key="7">
    <source>
        <dbReference type="Proteomes" id="UP001634394"/>
    </source>
</evidence>
<feature type="domain" description="Carboxylesterase type B" evidence="5">
    <location>
        <begin position="22"/>
        <end position="526"/>
    </location>
</feature>
<dbReference type="PROSITE" id="PS00941">
    <property type="entry name" value="CARBOXYLESTERASE_B_2"/>
    <property type="match status" value="1"/>
</dbReference>
<dbReference type="SUPFAM" id="SSF53474">
    <property type="entry name" value="alpha/beta-Hydrolases"/>
    <property type="match status" value="1"/>
</dbReference>
<protein>
    <recommendedName>
        <fullName evidence="4">Carboxylic ester hydrolase</fullName>
        <ecNumber evidence="4">3.1.1.-</ecNumber>
    </recommendedName>
</protein>
<dbReference type="PANTHER" id="PTHR43903">
    <property type="entry name" value="NEUROLIGIN"/>
    <property type="match status" value="1"/>
</dbReference>
<dbReference type="InterPro" id="IPR019819">
    <property type="entry name" value="Carboxylesterase_B_CS"/>
</dbReference>
<name>A0ABD3W4C4_SINWO</name>
<evidence type="ECO:0000259" key="5">
    <source>
        <dbReference type="Pfam" id="PF00135"/>
    </source>
</evidence>
<evidence type="ECO:0000256" key="2">
    <source>
        <dbReference type="ARBA" id="ARBA00022729"/>
    </source>
</evidence>
<dbReference type="Gene3D" id="3.40.50.1820">
    <property type="entry name" value="alpha/beta hydrolase"/>
    <property type="match status" value="1"/>
</dbReference>
<dbReference type="InterPro" id="IPR002018">
    <property type="entry name" value="CarbesteraseB"/>
</dbReference>
<evidence type="ECO:0000256" key="3">
    <source>
        <dbReference type="ARBA" id="ARBA00022801"/>
    </source>
</evidence>
<dbReference type="EC" id="3.1.1.-" evidence="4"/>
<dbReference type="GO" id="GO:0016787">
    <property type="term" value="F:hydrolase activity"/>
    <property type="evidence" value="ECO:0007669"/>
    <property type="project" value="UniProtKB-KW"/>
</dbReference>
<organism evidence="6 7">
    <name type="scientific">Sinanodonta woodiana</name>
    <name type="common">Chinese pond mussel</name>
    <name type="synonym">Anodonta woodiana</name>
    <dbReference type="NCBI Taxonomy" id="1069815"/>
    <lineage>
        <taxon>Eukaryota</taxon>
        <taxon>Metazoa</taxon>
        <taxon>Spiralia</taxon>
        <taxon>Lophotrochozoa</taxon>
        <taxon>Mollusca</taxon>
        <taxon>Bivalvia</taxon>
        <taxon>Autobranchia</taxon>
        <taxon>Heteroconchia</taxon>
        <taxon>Palaeoheterodonta</taxon>
        <taxon>Unionida</taxon>
        <taxon>Unionoidea</taxon>
        <taxon>Unionidae</taxon>
        <taxon>Unioninae</taxon>
        <taxon>Sinanodonta</taxon>
    </lineage>
</organism>
<dbReference type="InterPro" id="IPR051093">
    <property type="entry name" value="Neuroligin/BSAL"/>
</dbReference>
<sequence>MLHISFLLSVLFCSTDSIEIIVRQTENGPIGGFRDESLPSKFVEQYLGVPYAKKPVGNLRFERPRRHQRWSAVLDATNLRPACLQTDMEYVKLHYPEFHQSDEDCLYLNIYVPQVTDSQKPLAVLVYIHGGSNEGGMGAMLRGDILAAHEQIIVINFNYRLYALGFLSLHDKDLPGNYGLWDQVGALTWVQENIHHFGGDPRRVTIVGHSAGAMNVGVLMVSPLAKGLYRHAVMMSGGALSYWGAMTNHLQDKFKEPIKRYIQNLSCERDTVAKIKKCLKTLDSHDFLGYSKYNRPSAKMLPFPIAIDNEILEDFPSQLLQDNKSHAHSVMLGFTKDESIELVWHYKDYMQYYDYLFHIDDLKRRLVDIINILAPYQHISEDFLLYEYLNWHDPENTDELLQSYSELDMDSSYAAPGILTADLLSKDLHRKVYVYSFEYNFPNADGKWKYGIEHGRDIFYLFGLPLVGHARFNFTDEDRKMSRYMMKLYGDFVKTGTLQLPTSPGQDVETYNSKSKAYLKYFNNDDGSANISVFHSYRPRRMYFWNSLIGGAVCKSNATLIYSHLIIYIVCALTFGRHILTLLEIAWA</sequence>
<comment type="similarity">
    <text evidence="1 4">Belongs to the type-B carboxylesterase/lipase family.</text>
</comment>
<dbReference type="InterPro" id="IPR029058">
    <property type="entry name" value="AB_hydrolase_fold"/>
</dbReference>
<reference evidence="6 7" key="1">
    <citation type="submission" date="2024-11" db="EMBL/GenBank/DDBJ databases">
        <title>Chromosome-level genome assembly of the freshwater bivalve Anodonta woodiana.</title>
        <authorList>
            <person name="Chen X."/>
        </authorList>
    </citation>
    <scope>NUCLEOTIDE SEQUENCE [LARGE SCALE GENOMIC DNA]</scope>
    <source>
        <strain evidence="6">MN2024</strain>
        <tissue evidence="6">Gills</tissue>
    </source>
</reference>
<keyword evidence="3 4" id="KW-0378">Hydrolase</keyword>
<dbReference type="PROSITE" id="PS00122">
    <property type="entry name" value="CARBOXYLESTERASE_B_1"/>
    <property type="match status" value="1"/>
</dbReference>
<feature type="chain" id="PRO_5044534668" description="Carboxylic ester hydrolase" evidence="4">
    <location>
        <begin position="18"/>
        <end position="588"/>
    </location>
</feature>
<gene>
    <name evidence="6" type="ORF">ACJMK2_040503</name>
</gene>
<keyword evidence="2 4" id="KW-0732">Signal</keyword>
<dbReference type="AlphaFoldDB" id="A0ABD3W4C4"/>
<accession>A0ABD3W4C4</accession>
<evidence type="ECO:0000256" key="4">
    <source>
        <dbReference type="RuleBase" id="RU361235"/>
    </source>
</evidence>